<sequence>MKMKKSILIGVLMLNYASLIAQDGVLRQMPLSMDRGFLNPSLQPKHTWGIGFSVFENLVGLPISLDDISNNSVDGVVNIYDVYNSLYNKNIYVRNRASVAPLKFFMSKDDFSVFASISVKHTSKIDLNNISEIIDGNRLFIGKYMTIDEVYIQEYSRIEISFGAGLKLNEKLRIGANIKYLEALNYTELSTNRVGVLTDKDTYQVKFYAENDIATLSTSGYDTSGGDTGLYFDKYLPHLYDPTKTSPGFAADIGLSYDIDKNLNISTSLNNIGLIFWTKYSSVHVLDKDLFNDKSLTEILSSLEKDPNKITNDFLSSVEKKDIMPKMLDIDYNISASYILNNRHTFSLSTTLYEVNRIFDYRIQGAYDFRLYKWLDLIAAPSFYKNDFELGAGFVVGWGPVQINMATHDLVDLILINQARSATLFLGINFMFNPDKKKSCNCEKKIVKPNKFSDKNE</sequence>
<gene>
    <name evidence="2" type="ORF">JBKA6_0509</name>
</gene>
<feature type="domain" description="DUF5723" evidence="1">
    <location>
        <begin position="40"/>
        <end position="407"/>
    </location>
</feature>
<dbReference type="EMBL" id="AP014564">
    <property type="protein sequence ID" value="BAV94522.1"/>
    <property type="molecule type" value="Genomic_DNA"/>
</dbReference>
<evidence type="ECO:0000259" key="1">
    <source>
        <dbReference type="Pfam" id="PF18990"/>
    </source>
</evidence>
<evidence type="ECO:0000313" key="3">
    <source>
        <dbReference type="Proteomes" id="UP000243197"/>
    </source>
</evidence>
<organism evidence="2 3">
    <name type="scientific">Ichthyobacterium seriolicida</name>
    <dbReference type="NCBI Taxonomy" id="242600"/>
    <lineage>
        <taxon>Bacteria</taxon>
        <taxon>Pseudomonadati</taxon>
        <taxon>Bacteroidota</taxon>
        <taxon>Flavobacteriia</taxon>
        <taxon>Flavobacteriales</taxon>
        <taxon>Ichthyobacteriaceae</taxon>
        <taxon>Ichthyobacterium</taxon>
    </lineage>
</organism>
<dbReference type="Pfam" id="PF18990">
    <property type="entry name" value="DUF5723"/>
    <property type="match status" value="1"/>
</dbReference>
<accession>A0A1J1DXD8</accession>
<reference evidence="2 3" key="1">
    <citation type="submission" date="2014-03" db="EMBL/GenBank/DDBJ databases">
        <title>complete genome sequence of Flavobacteriaceae bacterium JBKA-6.</title>
        <authorList>
            <person name="Takano T."/>
            <person name="Nakamura Y."/>
            <person name="Takuma S."/>
            <person name="Yasuike M."/>
            <person name="Matsuyama T."/>
            <person name="Sakai T."/>
            <person name="Fujiwara A."/>
            <person name="Kimoto K."/>
            <person name="Fukuda Y."/>
            <person name="Kondo H."/>
            <person name="Hirono I."/>
            <person name="Nakayasu C."/>
        </authorList>
    </citation>
    <scope>NUCLEOTIDE SEQUENCE [LARGE SCALE GENOMIC DNA]</scope>
    <source>
        <strain evidence="2 3">JBKA-6</strain>
    </source>
</reference>
<dbReference type="InterPro" id="IPR043781">
    <property type="entry name" value="DUF5723"/>
</dbReference>
<keyword evidence="3" id="KW-1185">Reference proteome</keyword>
<dbReference type="Proteomes" id="UP000243197">
    <property type="component" value="Chromosome"/>
</dbReference>
<name>A0A1J1DXD8_9FLAO</name>
<dbReference type="AlphaFoldDB" id="A0A1J1DXD8"/>
<proteinExistence type="predicted"/>
<evidence type="ECO:0000313" key="2">
    <source>
        <dbReference type="EMBL" id="BAV94522.1"/>
    </source>
</evidence>
<protein>
    <recommendedName>
        <fullName evidence="1">DUF5723 domain-containing protein</fullName>
    </recommendedName>
</protein>
<dbReference type="KEGG" id="ise:JBKA6_0509"/>